<proteinExistence type="predicted"/>
<feature type="non-terminal residue" evidence="1">
    <location>
        <position position="146"/>
    </location>
</feature>
<keyword evidence="2" id="KW-1185">Reference proteome</keyword>
<sequence>MTPLVPGTLFFERYTVLALLSAEERLNIYRVAAMQRCAVCGVENDGSAEVCGFCGNRLPPALTRRVIEQRAPETGAPLPSTSFLLDGKIYMFVPDTDGALDNSPSAVRLTYGYQSNAGIQRGVSGEPNQDALGILHLTAQYADGSP</sequence>
<protein>
    <submittedName>
        <fullName evidence="1">Uncharacterized protein</fullName>
    </submittedName>
</protein>
<dbReference type="Proteomes" id="UP000718821">
    <property type="component" value="Unassembled WGS sequence"/>
</dbReference>
<reference evidence="1" key="2">
    <citation type="journal article" date="2021" name="Sci. Rep.">
        <title>The distribution of antibiotic resistance genes in chicken gut microbiota commensals.</title>
        <authorList>
            <person name="Juricova H."/>
            <person name="Matiasovicova J."/>
            <person name="Kubasova T."/>
            <person name="Cejkova D."/>
            <person name="Rychlik I."/>
        </authorList>
    </citation>
    <scope>NUCLEOTIDE SEQUENCE</scope>
    <source>
        <strain evidence="1">An836</strain>
    </source>
</reference>
<name>A0A938WZV5_9BIFI</name>
<comment type="caution">
    <text evidence="1">The sequence shown here is derived from an EMBL/GenBank/DDBJ whole genome shotgun (WGS) entry which is preliminary data.</text>
</comment>
<dbReference type="AlphaFoldDB" id="A0A938WZV5"/>
<evidence type="ECO:0000313" key="2">
    <source>
        <dbReference type="Proteomes" id="UP000718821"/>
    </source>
</evidence>
<dbReference type="EMBL" id="JACLYU010000200">
    <property type="protein sequence ID" value="MBM6700620.1"/>
    <property type="molecule type" value="Genomic_DNA"/>
</dbReference>
<organism evidence="1 2">
    <name type="scientific">Bifidobacterium pullorum subsp. saeculare</name>
    <dbReference type="NCBI Taxonomy" id="78257"/>
    <lineage>
        <taxon>Bacteria</taxon>
        <taxon>Bacillati</taxon>
        <taxon>Actinomycetota</taxon>
        <taxon>Actinomycetes</taxon>
        <taxon>Bifidobacteriales</taxon>
        <taxon>Bifidobacteriaceae</taxon>
        <taxon>Bifidobacterium</taxon>
    </lineage>
</organism>
<gene>
    <name evidence="1" type="ORF">H7U32_10095</name>
</gene>
<accession>A0A938WZV5</accession>
<dbReference type="RefSeq" id="WP_204469905.1">
    <property type="nucleotide sequence ID" value="NZ_JACLYU010000200.1"/>
</dbReference>
<evidence type="ECO:0000313" key="1">
    <source>
        <dbReference type="EMBL" id="MBM6700620.1"/>
    </source>
</evidence>
<reference evidence="1" key="1">
    <citation type="submission" date="2020-08" db="EMBL/GenBank/DDBJ databases">
        <authorList>
            <person name="Cejkova D."/>
            <person name="Kubasova T."/>
            <person name="Jahodarova E."/>
            <person name="Rychlik I."/>
        </authorList>
    </citation>
    <scope>NUCLEOTIDE SEQUENCE</scope>
    <source>
        <strain evidence="1">An836</strain>
    </source>
</reference>